<reference evidence="3" key="2">
    <citation type="submission" date="2020-04" db="EMBL/GenBank/DDBJ databases">
        <authorList>
            <consortium name="NCBI Genome Project"/>
        </authorList>
    </citation>
    <scope>NUCLEOTIDE SEQUENCE</scope>
    <source>
        <strain evidence="3">CBS 781.70</strain>
    </source>
</reference>
<dbReference type="GeneID" id="54420132"/>
<name>A0A6G1G1H5_9PEZI</name>
<dbReference type="OrthoDB" id="420669at2759"/>
<evidence type="ECO:0000313" key="2">
    <source>
        <dbReference type="Proteomes" id="UP000504638"/>
    </source>
</evidence>
<dbReference type="AlphaFoldDB" id="A0A6G1G1H5"/>
<gene>
    <name evidence="1 3" type="ORF">P152DRAFT_458860</name>
</gene>
<dbReference type="Proteomes" id="UP000504638">
    <property type="component" value="Unplaced"/>
</dbReference>
<reference evidence="3" key="3">
    <citation type="submission" date="2025-04" db="UniProtKB">
        <authorList>
            <consortium name="RefSeq"/>
        </authorList>
    </citation>
    <scope>IDENTIFICATION</scope>
    <source>
        <strain evidence="3">CBS 781.70</strain>
    </source>
</reference>
<sequence length="62" mass="7011">MSLRFLDLIKPFTPLLPEVSSPETKITFQQRLIWTGVSIPIARSTSPYHTRAASEFVHKVNG</sequence>
<reference evidence="1 3" key="1">
    <citation type="submission" date="2020-01" db="EMBL/GenBank/DDBJ databases">
        <authorList>
            <consortium name="DOE Joint Genome Institute"/>
            <person name="Haridas S."/>
            <person name="Albert R."/>
            <person name="Binder M."/>
            <person name="Bloem J."/>
            <person name="Labutti K."/>
            <person name="Salamov A."/>
            <person name="Andreopoulos B."/>
            <person name="Baker S.E."/>
            <person name="Barry K."/>
            <person name="Bills G."/>
            <person name="Bluhm B.H."/>
            <person name="Cannon C."/>
            <person name="Castanera R."/>
            <person name="Culley D.E."/>
            <person name="Daum C."/>
            <person name="Ezra D."/>
            <person name="Gonzalez J.B."/>
            <person name="Henrissat B."/>
            <person name="Kuo A."/>
            <person name="Liang C."/>
            <person name="Lipzen A."/>
            <person name="Lutzoni F."/>
            <person name="Magnuson J."/>
            <person name="Mondo S."/>
            <person name="Nolan M."/>
            <person name="Ohm R."/>
            <person name="Pangilinan J."/>
            <person name="Park H.-J."/>
            <person name="Ramirez L."/>
            <person name="Alfaro M."/>
            <person name="Sun H."/>
            <person name="Tritt A."/>
            <person name="Yoshinaga Y."/>
            <person name="Zwiers L.-H."/>
            <person name="Turgeon B.G."/>
            <person name="Goodwin S.B."/>
            <person name="Spatafora J.W."/>
            <person name="Crous P.W."/>
            <person name="Grigoriev I.V."/>
        </authorList>
    </citation>
    <scope>NUCLEOTIDE SEQUENCE</scope>
    <source>
        <strain evidence="1 3">CBS 781.70</strain>
    </source>
</reference>
<evidence type="ECO:0000313" key="3">
    <source>
        <dbReference type="RefSeq" id="XP_033533535.1"/>
    </source>
</evidence>
<organism evidence="1">
    <name type="scientific">Eremomyces bilateralis CBS 781.70</name>
    <dbReference type="NCBI Taxonomy" id="1392243"/>
    <lineage>
        <taxon>Eukaryota</taxon>
        <taxon>Fungi</taxon>
        <taxon>Dikarya</taxon>
        <taxon>Ascomycota</taxon>
        <taxon>Pezizomycotina</taxon>
        <taxon>Dothideomycetes</taxon>
        <taxon>Dothideomycetes incertae sedis</taxon>
        <taxon>Eremomycetales</taxon>
        <taxon>Eremomycetaceae</taxon>
        <taxon>Eremomyces</taxon>
    </lineage>
</organism>
<proteinExistence type="predicted"/>
<protein>
    <submittedName>
        <fullName evidence="1 3">Uncharacterized protein</fullName>
    </submittedName>
</protein>
<dbReference type="RefSeq" id="XP_033533535.1">
    <property type="nucleotide sequence ID" value="XM_033679562.1"/>
</dbReference>
<keyword evidence="2" id="KW-1185">Reference proteome</keyword>
<evidence type="ECO:0000313" key="1">
    <source>
        <dbReference type="EMBL" id="KAF1811904.1"/>
    </source>
</evidence>
<dbReference type="EMBL" id="ML975159">
    <property type="protein sequence ID" value="KAF1811904.1"/>
    <property type="molecule type" value="Genomic_DNA"/>
</dbReference>
<accession>A0A6G1G1H5</accession>